<sequence>MANKVTISDEDRRLLTLWSADCVEHALPLFEAKAPSDTRPREAIEGIRTFVREGKRTGQLRSLAWAAQTAAREVGDPAATAAARAACYAAATPYIHPLATPHQSKHALAPAVYAARAHELAAGDDTGVGDDELRWAIEHAPPAVGELLRRMPPRAPGRSRLDTLYHQLDEALRR</sequence>
<comment type="caution">
    <text evidence="2">The sequence shown here is derived from an EMBL/GenBank/DDBJ whole genome shotgun (WGS) entry which is preliminary data.</text>
</comment>
<dbReference type="RefSeq" id="WP_344032506.1">
    <property type="nucleotide sequence ID" value="NZ_BAAABX010000086.1"/>
</dbReference>
<dbReference type="Proteomes" id="UP001500879">
    <property type="component" value="Unassembled WGS sequence"/>
</dbReference>
<dbReference type="InterPro" id="IPR048667">
    <property type="entry name" value="Imm5-like"/>
</dbReference>
<evidence type="ECO:0000259" key="1">
    <source>
        <dbReference type="Pfam" id="PF21805"/>
    </source>
</evidence>
<feature type="domain" description="Imm-5-like" evidence="1">
    <location>
        <begin position="6"/>
        <end position="141"/>
    </location>
</feature>
<reference evidence="2 3" key="1">
    <citation type="journal article" date="2019" name="Int. J. Syst. Evol. Microbiol.">
        <title>The Global Catalogue of Microorganisms (GCM) 10K type strain sequencing project: providing services to taxonomists for standard genome sequencing and annotation.</title>
        <authorList>
            <consortium name="The Broad Institute Genomics Platform"/>
            <consortium name="The Broad Institute Genome Sequencing Center for Infectious Disease"/>
            <person name="Wu L."/>
            <person name="Ma J."/>
        </authorList>
    </citation>
    <scope>NUCLEOTIDE SEQUENCE [LARGE SCALE GENOMIC DNA]</scope>
    <source>
        <strain evidence="2 3">JCM 4788</strain>
    </source>
</reference>
<evidence type="ECO:0000313" key="2">
    <source>
        <dbReference type="EMBL" id="GAA0436345.1"/>
    </source>
</evidence>
<proteinExistence type="predicted"/>
<accession>A0ABN0Z7N2</accession>
<name>A0ABN0Z7N2_9ACTN</name>
<organism evidence="2 3">
    <name type="scientific">Streptomyces luteireticuli</name>
    <dbReference type="NCBI Taxonomy" id="173858"/>
    <lineage>
        <taxon>Bacteria</taxon>
        <taxon>Bacillati</taxon>
        <taxon>Actinomycetota</taxon>
        <taxon>Actinomycetes</taxon>
        <taxon>Kitasatosporales</taxon>
        <taxon>Streptomycetaceae</taxon>
        <taxon>Streptomyces</taxon>
    </lineage>
</organism>
<dbReference type="Pfam" id="PF21805">
    <property type="entry name" value="Imm5_like"/>
    <property type="match status" value="1"/>
</dbReference>
<dbReference type="EMBL" id="BAAABX010000086">
    <property type="protein sequence ID" value="GAA0436345.1"/>
    <property type="molecule type" value="Genomic_DNA"/>
</dbReference>
<gene>
    <name evidence="2" type="ORF">GCM10010357_67230</name>
</gene>
<protein>
    <recommendedName>
        <fullName evidence="1">Imm-5-like domain-containing protein</fullName>
    </recommendedName>
</protein>
<evidence type="ECO:0000313" key="3">
    <source>
        <dbReference type="Proteomes" id="UP001500879"/>
    </source>
</evidence>
<keyword evidence="3" id="KW-1185">Reference proteome</keyword>